<accession>A0AAV5W5L9</accession>
<gene>
    <name evidence="1" type="ORF">PFISCL1PPCAC_16674</name>
</gene>
<protein>
    <submittedName>
        <fullName evidence="1">Uncharacterized protein</fullName>
    </submittedName>
</protein>
<comment type="caution">
    <text evidence="1">The sequence shown here is derived from an EMBL/GenBank/DDBJ whole genome shotgun (WGS) entry which is preliminary data.</text>
</comment>
<keyword evidence="2" id="KW-1185">Reference proteome</keyword>
<reference evidence="1" key="1">
    <citation type="submission" date="2023-10" db="EMBL/GenBank/DDBJ databases">
        <title>Genome assembly of Pristionchus species.</title>
        <authorList>
            <person name="Yoshida K."/>
            <person name="Sommer R.J."/>
        </authorList>
    </citation>
    <scope>NUCLEOTIDE SEQUENCE</scope>
    <source>
        <strain evidence="1">RS5133</strain>
    </source>
</reference>
<feature type="non-terminal residue" evidence="1">
    <location>
        <position position="75"/>
    </location>
</feature>
<organism evidence="1 2">
    <name type="scientific">Pristionchus fissidentatus</name>
    <dbReference type="NCBI Taxonomy" id="1538716"/>
    <lineage>
        <taxon>Eukaryota</taxon>
        <taxon>Metazoa</taxon>
        <taxon>Ecdysozoa</taxon>
        <taxon>Nematoda</taxon>
        <taxon>Chromadorea</taxon>
        <taxon>Rhabditida</taxon>
        <taxon>Rhabditina</taxon>
        <taxon>Diplogasteromorpha</taxon>
        <taxon>Diplogasteroidea</taxon>
        <taxon>Neodiplogasteridae</taxon>
        <taxon>Pristionchus</taxon>
    </lineage>
</organism>
<sequence>VTDKEYFIAKMEWRQESKTANERIENWLAMKAGDENFVKPFVTGSKFGATLLYSGTALPTIERHVGASEKDERDE</sequence>
<dbReference type="EMBL" id="BTSY01000004">
    <property type="protein sequence ID" value="GMT25377.1"/>
    <property type="molecule type" value="Genomic_DNA"/>
</dbReference>
<proteinExistence type="predicted"/>
<dbReference type="AlphaFoldDB" id="A0AAV5W5L9"/>
<name>A0AAV5W5L9_9BILA</name>
<dbReference type="Proteomes" id="UP001432322">
    <property type="component" value="Unassembled WGS sequence"/>
</dbReference>
<evidence type="ECO:0000313" key="1">
    <source>
        <dbReference type="EMBL" id="GMT25377.1"/>
    </source>
</evidence>
<evidence type="ECO:0000313" key="2">
    <source>
        <dbReference type="Proteomes" id="UP001432322"/>
    </source>
</evidence>
<feature type="non-terminal residue" evidence="1">
    <location>
        <position position="1"/>
    </location>
</feature>